<dbReference type="PROSITE" id="PS51608">
    <property type="entry name" value="SAM_MT_UBIE"/>
    <property type="match status" value="1"/>
</dbReference>
<comment type="catalytic activity">
    <reaction evidence="5">
        <text>a 2-demethylmenaquinol + S-adenosyl-L-methionine = a menaquinol + S-adenosyl-L-homocysteine + H(+)</text>
        <dbReference type="Rhea" id="RHEA:42640"/>
        <dbReference type="Rhea" id="RHEA-COMP:9539"/>
        <dbReference type="Rhea" id="RHEA-COMP:9563"/>
        <dbReference type="ChEBI" id="CHEBI:15378"/>
        <dbReference type="ChEBI" id="CHEBI:18151"/>
        <dbReference type="ChEBI" id="CHEBI:55437"/>
        <dbReference type="ChEBI" id="CHEBI:57856"/>
        <dbReference type="ChEBI" id="CHEBI:59789"/>
        <dbReference type="EC" id="2.1.1.163"/>
    </reaction>
</comment>
<evidence type="ECO:0000256" key="5">
    <source>
        <dbReference type="HAMAP-Rule" id="MF_01813"/>
    </source>
</evidence>
<keyword evidence="3 5" id="KW-0808">Transferase</keyword>
<comment type="similarity">
    <text evidence="5">Belongs to the class I-like SAM-binding methyltransferase superfamily. MenG/UbiE family.</text>
</comment>
<dbReference type="Proteomes" id="UP000283855">
    <property type="component" value="Unassembled WGS sequence"/>
</dbReference>
<feature type="binding site" evidence="5">
    <location>
        <begin position="118"/>
        <end position="119"/>
    </location>
    <ligand>
        <name>S-adenosyl-L-methionine</name>
        <dbReference type="ChEBI" id="CHEBI:59789"/>
    </ligand>
</feature>
<accession>A0A413T5G5</accession>
<dbReference type="CDD" id="cd02440">
    <property type="entry name" value="AdoMet_MTases"/>
    <property type="match status" value="1"/>
</dbReference>
<dbReference type="GO" id="GO:0043770">
    <property type="term" value="F:demethylmenaquinone methyltransferase activity"/>
    <property type="evidence" value="ECO:0007669"/>
    <property type="project" value="UniProtKB-UniRule"/>
</dbReference>
<keyword evidence="2 5" id="KW-0489">Methyltransferase</keyword>
<evidence type="ECO:0000256" key="3">
    <source>
        <dbReference type="ARBA" id="ARBA00022679"/>
    </source>
</evidence>
<evidence type="ECO:0000313" key="7">
    <source>
        <dbReference type="Proteomes" id="UP000283855"/>
    </source>
</evidence>
<dbReference type="Gene3D" id="3.40.50.150">
    <property type="entry name" value="Vaccinia Virus protein VP39"/>
    <property type="match status" value="1"/>
</dbReference>
<gene>
    <name evidence="5" type="primary">menG</name>
    <name evidence="6" type="ORF">DW921_01000</name>
</gene>
<protein>
    <recommendedName>
        <fullName evidence="5">Demethylmenaquinone methyltransferase</fullName>
        <ecNumber evidence="5">2.1.1.163</ecNumber>
    </recommendedName>
</protein>
<dbReference type="GO" id="GO:0032259">
    <property type="term" value="P:methylation"/>
    <property type="evidence" value="ECO:0007669"/>
    <property type="project" value="UniProtKB-KW"/>
</dbReference>
<name>A0A413T5G5_9BACT</name>
<dbReference type="PANTHER" id="PTHR43591">
    <property type="entry name" value="METHYLTRANSFERASE"/>
    <property type="match status" value="1"/>
</dbReference>
<dbReference type="PROSITE" id="PS01183">
    <property type="entry name" value="UBIE_1"/>
    <property type="match status" value="1"/>
</dbReference>
<sequence>MNYPQEEIKPYDGNESKAEQVEKMFNNIAPAYDKLNHALSWNIDKSWRKKAIALLKPFAPQHIMDVATGTGDFAIQACRTLQPEELIGTDISEGMMNVGREKVKREGLEKSISFQREDCTKLSFPENRFDAITVAFGIRNFEDLDRGLQEMYRVLTPGGHLVILELSEPDYFPMKQLYAVYSKAVIPTLGKLLSKDRSAYTYLPQSIKAFPQGEVMQKIIRKAGFSQVSFKRLTLGICTLYFATK</sequence>
<reference evidence="6 7" key="1">
    <citation type="submission" date="2018-08" db="EMBL/GenBank/DDBJ databases">
        <title>A genome reference for cultivated species of the human gut microbiota.</title>
        <authorList>
            <person name="Zou Y."/>
            <person name="Xue W."/>
            <person name="Luo G."/>
        </authorList>
    </citation>
    <scope>NUCLEOTIDE SEQUENCE [LARGE SCALE GENOMIC DNA]</scope>
    <source>
        <strain evidence="6 7">AM42-38</strain>
    </source>
</reference>
<comment type="caution">
    <text evidence="6">The sequence shown here is derived from an EMBL/GenBank/DDBJ whole genome shotgun (WGS) entry which is preliminary data.</text>
</comment>
<feature type="binding site" evidence="5">
    <location>
        <position position="70"/>
    </location>
    <ligand>
        <name>S-adenosyl-L-methionine</name>
        <dbReference type="ChEBI" id="CHEBI:59789"/>
    </ligand>
</feature>
<dbReference type="NCBIfam" id="NF001244">
    <property type="entry name" value="PRK00216.1-5"/>
    <property type="match status" value="1"/>
</dbReference>
<dbReference type="SUPFAM" id="SSF53335">
    <property type="entry name" value="S-adenosyl-L-methionine-dependent methyltransferases"/>
    <property type="match status" value="1"/>
</dbReference>
<evidence type="ECO:0000313" key="6">
    <source>
        <dbReference type="EMBL" id="RHA79066.1"/>
    </source>
</evidence>
<dbReference type="EMBL" id="QSFT01000001">
    <property type="protein sequence ID" value="RHA79066.1"/>
    <property type="molecule type" value="Genomic_DNA"/>
</dbReference>
<evidence type="ECO:0000256" key="2">
    <source>
        <dbReference type="ARBA" id="ARBA00022603"/>
    </source>
</evidence>
<dbReference type="GO" id="GO:0009234">
    <property type="term" value="P:menaquinone biosynthetic process"/>
    <property type="evidence" value="ECO:0007669"/>
    <property type="project" value="UniProtKB-UniRule"/>
</dbReference>
<comment type="function">
    <text evidence="5">Methyltransferase required for the conversion of demethylmenaquinol (DMKH2) to menaquinol (MKH2).</text>
</comment>
<dbReference type="UniPathway" id="UPA00079">
    <property type="reaction ID" value="UER00169"/>
</dbReference>
<dbReference type="AlphaFoldDB" id="A0A413T5G5"/>
<dbReference type="InterPro" id="IPR029063">
    <property type="entry name" value="SAM-dependent_MTases_sf"/>
</dbReference>
<dbReference type="RefSeq" id="WP_008142116.1">
    <property type="nucleotide sequence ID" value="NZ_CABJGD010000001.1"/>
</dbReference>
<dbReference type="InterPro" id="IPR004033">
    <property type="entry name" value="UbiE/COQ5_MeTrFase"/>
</dbReference>
<proteinExistence type="inferred from homology"/>
<dbReference type="Pfam" id="PF01209">
    <property type="entry name" value="Ubie_methyltran"/>
    <property type="match status" value="1"/>
</dbReference>
<evidence type="ECO:0000256" key="4">
    <source>
        <dbReference type="ARBA" id="ARBA00022691"/>
    </source>
</evidence>
<keyword evidence="1 5" id="KW-0474">Menaquinone biosynthesis</keyword>
<feature type="binding site" evidence="5">
    <location>
        <position position="90"/>
    </location>
    <ligand>
        <name>S-adenosyl-L-methionine</name>
        <dbReference type="ChEBI" id="CHEBI:59789"/>
    </ligand>
</feature>
<dbReference type="NCBIfam" id="TIGR01934">
    <property type="entry name" value="MenG_MenH_UbiE"/>
    <property type="match status" value="1"/>
</dbReference>
<dbReference type="PANTHER" id="PTHR43591:SF24">
    <property type="entry name" value="2-METHOXY-6-POLYPRENYL-1,4-BENZOQUINOL METHYLASE, MITOCHONDRIAL"/>
    <property type="match status" value="1"/>
</dbReference>
<evidence type="ECO:0000256" key="1">
    <source>
        <dbReference type="ARBA" id="ARBA00022428"/>
    </source>
</evidence>
<keyword evidence="4 5" id="KW-0949">S-adenosyl-L-methionine</keyword>
<comment type="caution">
    <text evidence="5">Lacks conserved residue(s) required for the propagation of feature annotation.</text>
</comment>
<dbReference type="GeneID" id="78404250"/>
<dbReference type="EC" id="2.1.1.163" evidence="5"/>
<comment type="pathway">
    <text evidence="5">Quinol/quinone metabolism; menaquinone biosynthesis; menaquinol from 1,4-dihydroxy-2-naphthoate: step 2/2.</text>
</comment>
<dbReference type="HAMAP" id="MF_01813">
    <property type="entry name" value="MenG_UbiE_methyltr"/>
    <property type="match status" value="1"/>
</dbReference>
<organism evidence="6 7">
    <name type="scientific">Phocaeicola coprophilus</name>
    <dbReference type="NCBI Taxonomy" id="387090"/>
    <lineage>
        <taxon>Bacteria</taxon>
        <taxon>Pseudomonadati</taxon>
        <taxon>Bacteroidota</taxon>
        <taxon>Bacteroidia</taxon>
        <taxon>Bacteroidales</taxon>
        <taxon>Bacteroidaceae</taxon>
        <taxon>Phocaeicola</taxon>
    </lineage>
</organism>
<dbReference type="InterPro" id="IPR023576">
    <property type="entry name" value="UbiE/COQ5_MeTrFase_CS"/>
</dbReference>